<dbReference type="KEGG" id="thi:THI_2046"/>
<evidence type="ECO:0008006" key="3">
    <source>
        <dbReference type="Google" id="ProtNLM"/>
    </source>
</evidence>
<accession>D6CTT5</accession>
<protein>
    <recommendedName>
        <fullName evidence="3">ADP-ribosyl-(Dinitrogen reductase) hydrolase</fullName>
    </recommendedName>
</protein>
<dbReference type="OrthoDB" id="8779628at2"/>
<reference evidence="2" key="2">
    <citation type="journal article" date="2010" name="PLoS Genet.">
        <title>Structure, function, and evolution of the Thiomonas spp. genome.</title>
        <authorList>
            <person name="Arsene-Ploetze F."/>
            <person name="Koechler S."/>
            <person name="Marchal M."/>
            <person name="Coppee J.Y."/>
            <person name="Chandler M."/>
            <person name="Bonnefoy V."/>
            <person name="Brochier-Armanet C."/>
            <person name="Barakat M."/>
            <person name="Barbe V."/>
            <person name="Battaglia-Brunet F."/>
            <person name="Bruneel O."/>
            <person name="Bryan C.G."/>
            <person name="Cleiss-Arnold J."/>
            <person name="Cruveiller S."/>
            <person name="Erhardt M."/>
            <person name="Heinrich-Salmeron A."/>
            <person name="Hommais F."/>
            <person name="Joulian C."/>
            <person name="Krin E."/>
            <person name="Lieutaud A."/>
            <person name="Lievremont D."/>
            <person name="Michel C."/>
            <person name="Muller D."/>
            <person name="Ortet P."/>
            <person name="Proux C."/>
            <person name="Siguier P."/>
            <person name="Roche D."/>
            <person name="Rouy Z."/>
            <person name="Salvignol G."/>
            <person name="Slyemi D."/>
            <person name="Talla E."/>
            <person name="Weiss S."/>
            <person name="Weissenbach J."/>
            <person name="Medigue C."/>
            <person name="Bertin P.N."/>
        </authorList>
    </citation>
    <scope>NUCLEOTIDE SEQUENCE [LARGE SCALE GENOMIC DNA]</scope>
    <source>
        <strain evidence="2">DSM 22701 / CIP 110005 / 3As</strain>
    </source>
</reference>
<evidence type="ECO:0000313" key="1">
    <source>
        <dbReference type="EMBL" id="CAZ88704.1"/>
    </source>
</evidence>
<dbReference type="HOGENOM" id="CLU_2356979_0_0_4"/>
<reference key="1">
    <citation type="submission" date="2009-07" db="EMBL/GenBank/DDBJ databases">
        <authorList>
            <person name="Genoscope - CEA"/>
        </authorList>
    </citation>
    <scope>NUCLEOTIDE SEQUENCE</scope>
    <source>
        <strain>3As</strain>
    </source>
</reference>
<dbReference type="RefSeq" id="WP_013106012.1">
    <property type="nucleotide sequence ID" value="NC_014145.1"/>
</dbReference>
<dbReference type="AlphaFoldDB" id="D6CTT5"/>
<organism evidence="1 2">
    <name type="scientific">Thiomonas arsenitoxydans (strain DSM 22701 / CIP 110005 / 3As)</name>
    <dbReference type="NCBI Taxonomy" id="426114"/>
    <lineage>
        <taxon>Bacteria</taxon>
        <taxon>Pseudomonadati</taxon>
        <taxon>Pseudomonadota</taxon>
        <taxon>Betaproteobacteria</taxon>
        <taxon>Burkholderiales</taxon>
        <taxon>Thiomonas</taxon>
    </lineage>
</organism>
<name>D6CTT5_THIA3</name>
<dbReference type="eggNOG" id="ENOG50331KP">
    <property type="taxonomic scope" value="Bacteria"/>
</dbReference>
<proteinExistence type="predicted"/>
<evidence type="ECO:0000313" key="2">
    <source>
        <dbReference type="Proteomes" id="UP000002372"/>
    </source>
</evidence>
<dbReference type="Proteomes" id="UP000002372">
    <property type="component" value="Chromosome"/>
</dbReference>
<sequence length="97" mass="11396">MEALLITPEVLAKIEKKHFVERKEIEQCFLSRDGGLLTDDREQHRTDPPTQWFLARTNRGRLLKIVFVQNGPTIQLKTAYEPNRTEIDIYRDKASTR</sequence>
<gene>
    <name evidence="1" type="ordered locus">THI_2046</name>
</gene>
<dbReference type="EMBL" id="FP475956">
    <property type="protein sequence ID" value="CAZ88704.1"/>
    <property type="molecule type" value="Genomic_DNA"/>
</dbReference>